<dbReference type="GO" id="GO:0005509">
    <property type="term" value="F:calcium ion binding"/>
    <property type="evidence" value="ECO:0007669"/>
    <property type="project" value="InterPro"/>
</dbReference>
<accession>A0A1W0X9M2</accession>
<reference evidence="5" key="1">
    <citation type="submission" date="2017-01" db="EMBL/GenBank/DDBJ databases">
        <title>Comparative genomics of anhydrobiosis in the tardigrade Hypsibius dujardini.</title>
        <authorList>
            <person name="Yoshida Y."/>
            <person name="Koutsovoulos G."/>
            <person name="Laetsch D."/>
            <person name="Stevens L."/>
            <person name="Kumar S."/>
            <person name="Horikawa D."/>
            <person name="Ishino K."/>
            <person name="Komine S."/>
            <person name="Tomita M."/>
            <person name="Blaxter M."/>
            <person name="Arakawa K."/>
        </authorList>
    </citation>
    <scope>NUCLEOTIDE SEQUENCE [LARGE SCALE GENOMIC DNA]</scope>
    <source>
        <strain evidence="5">Z151</strain>
    </source>
</reference>
<dbReference type="InterPro" id="IPR018247">
    <property type="entry name" value="EF_Hand_1_Ca_BS"/>
</dbReference>
<keyword evidence="5" id="KW-1185">Reference proteome</keyword>
<name>A0A1W0X9M2_HYPEX</name>
<dbReference type="Pfam" id="PF13499">
    <property type="entry name" value="EF-hand_7"/>
    <property type="match status" value="1"/>
</dbReference>
<dbReference type="AlphaFoldDB" id="A0A1W0X9M2"/>
<organism evidence="4 5">
    <name type="scientific">Hypsibius exemplaris</name>
    <name type="common">Freshwater tardigrade</name>
    <dbReference type="NCBI Taxonomy" id="2072580"/>
    <lineage>
        <taxon>Eukaryota</taxon>
        <taxon>Metazoa</taxon>
        <taxon>Ecdysozoa</taxon>
        <taxon>Tardigrada</taxon>
        <taxon>Eutardigrada</taxon>
        <taxon>Parachela</taxon>
        <taxon>Hypsibioidea</taxon>
        <taxon>Hypsibiidae</taxon>
        <taxon>Hypsibius</taxon>
    </lineage>
</organism>
<comment type="caution">
    <text evidence="4">The sequence shown here is derived from an EMBL/GenBank/DDBJ whole genome shotgun (WGS) entry which is preliminary data.</text>
</comment>
<dbReference type="SMART" id="SM00054">
    <property type="entry name" value="EFh"/>
    <property type="match status" value="2"/>
</dbReference>
<feature type="domain" description="EF-hand" evidence="3">
    <location>
        <begin position="34"/>
        <end position="69"/>
    </location>
</feature>
<dbReference type="InterPro" id="IPR050230">
    <property type="entry name" value="CALM/Myosin/TropC-like"/>
</dbReference>
<dbReference type="PROSITE" id="PS00018">
    <property type="entry name" value="EF_HAND_1"/>
    <property type="match status" value="1"/>
</dbReference>
<protein>
    <submittedName>
        <fullName evidence="4">Calmodulin</fullName>
    </submittedName>
</protein>
<dbReference type="FunFam" id="1.10.238.10:FF:000003">
    <property type="entry name" value="Calmodulin A"/>
    <property type="match status" value="1"/>
</dbReference>
<evidence type="ECO:0000256" key="2">
    <source>
        <dbReference type="ARBA" id="ARBA00022837"/>
    </source>
</evidence>
<keyword evidence="1" id="KW-0677">Repeat</keyword>
<dbReference type="InterPro" id="IPR002048">
    <property type="entry name" value="EF_hand_dom"/>
</dbReference>
<dbReference type="PANTHER" id="PTHR23048:SF0">
    <property type="entry name" value="CALMODULIN LIKE 3"/>
    <property type="match status" value="1"/>
</dbReference>
<evidence type="ECO:0000259" key="3">
    <source>
        <dbReference type="PROSITE" id="PS50222"/>
    </source>
</evidence>
<dbReference type="Gene3D" id="1.10.238.10">
    <property type="entry name" value="EF-hand"/>
    <property type="match status" value="1"/>
</dbReference>
<keyword evidence="2" id="KW-0106">Calcium</keyword>
<dbReference type="PROSITE" id="PS50222">
    <property type="entry name" value="EF_HAND_2"/>
    <property type="match status" value="2"/>
</dbReference>
<evidence type="ECO:0000313" key="4">
    <source>
        <dbReference type="EMBL" id="OQV24193.1"/>
    </source>
</evidence>
<evidence type="ECO:0000256" key="1">
    <source>
        <dbReference type="ARBA" id="ARBA00022737"/>
    </source>
</evidence>
<gene>
    <name evidence="4" type="ORF">BV898_02140</name>
</gene>
<dbReference type="CDD" id="cd00051">
    <property type="entry name" value="EFh"/>
    <property type="match status" value="1"/>
</dbReference>
<dbReference type="PANTHER" id="PTHR23048">
    <property type="entry name" value="MYOSIN LIGHT CHAIN 1, 3"/>
    <property type="match status" value="1"/>
</dbReference>
<dbReference type="EMBL" id="MTYJ01000008">
    <property type="protein sequence ID" value="OQV24193.1"/>
    <property type="molecule type" value="Genomic_DNA"/>
</dbReference>
<dbReference type="Proteomes" id="UP000192578">
    <property type="component" value="Unassembled WGS sequence"/>
</dbReference>
<feature type="domain" description="EF-hand" evidence="3">
    <location>
        <begin position="70"/>
        <end position="105"/>
    </location>
</feature>
<sequence>MRLLGQNPTEAELQDMINEIDEKVMGRSASRSSSSEEKIREVFRIFDKAGDGFISTEELRHLMTNLGERVTDEELEVMIGEADHDGDGQVDDEEFEDMMTSYSTFSHKIINIHPSYKQ</sequence>
<dbReference type="GO" id="GO:0016460">
    <property type="term" value="C:myosin II complex"/>
    <property type="evidence" value="ECO:0007669"/>
    <property type="project" value="TreeGrafter"/>
</dbReference>
<evidence type="ECO:0000313" key="5">
    <source>
        <dbReference type="Proteomes" id="UP000192578"/>
    </source>
</evidence>
<proteinExistence type="predicted"/>
<dbReference type="OrthoDB" id="26525at2759"/>
<dbReference type="SUPFAM" id="SSF47473">
    <property type="entry name" value="EF-hand"/>
    <property type="match status" value="1"/>
</dbReference>
<dbReference type="InterPro" id="IPR011992">
    <property type="entry name" value="EF-hand-dom_pair"/>
</dbReference>